<dbReference type="SUPFAM" id="SSF47240">
    <property type="entry name" value="Ferritin-like"/>
    <property type="match status" value="1"/>
</dbReference>
<dbReference type="Pfam" id="PF03405">
    <property type="entry name" value="FA_desaturase_2"/>
    <property type="match status" value="1"/>
</dbReference>
<accession>A0AAE0RZD5</accession>
<protein>
    <recommendedName>
        <fullName evidence="13">Fibronectin type-III domain-containing protein</fullName>
    </recommendedName>
</protein>
<evidence type="ECO:0000256" key="3">
    <source>
        <dbReference type="ARBA" id="ARBA00008749"/>
    </source>
</evidence>
<sequence>MDIVNKEHQIEVLHDIEPKVLQLMSQHDVKRELWFSSDVMPTSDTPETEEYVKQLRSRAQHLPENVKVSIALNLITEEGLPHFHRLIAQAFDNESAWKKWNNLWTAEEDRHGNILRDYCRESRVFDFNELEKLQFDYILKGFTPRWGGNPYKTLVYTSAQERATQVSHESTSRAAKEIEPVIAGIMKRISVEEARHHFFYMSIYKEILIRDANEGLQCAFDVLSRFEMPGTSMNNFADIAEVVMKSEIYTLEDYKIILDQLLAYWKVEAMTGLNEMGRKAQEKIMELPKRTAKIAEYIKSKIGTKSFSFDFLTRTENREQRTENREQRTENREQRTENREQRTENREQRTENREQRTENREQRTENREQRTENREQRTENREQRTENRGRANLLRLLTLLFFSLSLFSGGCPEPTPTKFTITIDANGGILGSVTTIEVDNGGTATLPTIGLPTRTRYTISGWKIKDGSPFIFGTTKVTANITIVAQWVEVFIITLNANGGTLGSVKSIEVESGKTATLPTTGLPTRLDHTLSGWNTKADGRGTAFKFGETTVTANIEIFVQWVAIIPGAITGLTATALAEQVTLSWTAANNATYYNVYRDGTKINTSNITETTYTDNTVAVNTMYSYTVKAFNSVTSSAEASVSVTTKIILEMEIIHRGPREVVVKVTANKTLASVGFAVATSTEQKPLKSNLDGTTKSSWGYITRKFTPGQSRNVYLGFTHKLTTTPATAGSTTNINETNTSTTEYTAATWMIIPGREYKVLAYYNNGKADRIDSVKFTAVAWPTNASSITDFVQIGSTKYVYLSTLKNLTLDYKVGEPLLTFGRLTIGISDSWNLQRNDLYFGRCNLPMFPCDNVDYAYAVGNGNGIGTYPAEYLFLHKTLSDWRIISIYYESNRDGQATLFYLREVSE</sequence>
<keyword evidence="5" id="KW-0444">Lipid biosynthesis</keyword>
<evidence type="ECO:0000256" key="4">
    <source>
        <dbReference type="ARBA" id="ARBA00011738"/>
    </source>
</evidence>
<reference evidence="14" key="2">
    <citation type="journal article" date="2021" name="Genome Biol. Evol.">
        <title>Developing a high-quality reference genome for a parasitic bivalve with doubly uniparental inheritance (Bivalvia: Unionida).</title>
        <authorList>
            <person name="Smith C.H."/>
        </authorList>
    </citation>
    <scope>NUCLEOTIDE SEQUENCE</scope>
    <source>
        <strain evidence="14">CHS0354</strain>
        <tissue evidence="14">Mantle</tissue>
    </source>
</reference>
<reference evidence="14" key="3">
    <citation type="submission" date="2023-05" db="EMBL/GenBank/DDBJ databases">
        <authorList>
            <person name="Smith C.H."/>
        </authorList>
    </citation>
    <scope>NUCLEOTIDE SEQUENCE</scope>
    <source>
        <strain evidence="14">CHS0354</strain>
        <tissue evidence="14">Mantle</tissue>
    </source>
</reference>
<dbReference type="InterPro" id="IPR042229">
    <property type="entry name" value="Listeria/Bacterioides_rpt_sf"/>
</dbReference>
<dbReference type="Proteomes" id="UP001195483">
    <property type="component" value="Unassembled WGS sequence"/>
</dbReference>
<keyword evidence="8" id="KW-0560">Oxidoreductase</keyword>
<evidence type="ECO:0000256" key="10">
    <source>
        <dbReference type="ARBA" id="ARBA00023098"/>
    </source>
</evidence>
<comment type="cofactor">
    <cofactor evidence="1">
        <name>Fe(2+)</name>
        <dbReference type="ChEBI" id="CHEBI:29033"/>
    </cofactor>
</comment>
<dbReference type="Pfam" id="PF18370">
    <property type="entry name" value="RGI_lyase"/>
    <property type="match status" value="1"/>
</dbReference>
<dbReference type="Pfam" id="PF09479">
    <property type="entry name" value="Flg_new"/>
    <property type="match status" value="2"/>
</dbReference>
<dbReference type="GO" id="GO:0006633">
    <property type="term" value="P:fatty acid biosynthetic process"/>
    <property type="evidence" value="ECO:0007669"/>
    <property type="project" value="UniProtKB-KW"/>
</dbReference>
<evidence type="ECO:0000256" key="11">
    <source>
        <dbReference type="ARBA" id="ARBA00023160"/>
    </source>
</evidence>
<evidence type="ECO:0000256" key="8">
    <source>
        <dbReference type="ARBA" id="ARBA00023002"/>
    </source>
</evidence>
<evidence type="ECO:0000256" key="9">
    <source>
        <dbReference type="ARBA" id="ARBA00023004"/>
    </source>
</evidence>
<dbReference type="SUPFAM" id="SSF49265">
    <property type="entry name" value="Fibronectin type III"/>
    <property type="match status" value="1"/>
</dbReference>
<evidence type="ECO:0000259" key="13">
    <source>
        <dbReference type="PROSITE" id="PS50853"/>
    </source>
</evidence>
<dbReference type="InterPro" id="IPR003961">
    <property type="entry name" value="FN3_dom"/>
</dbReference>
<feature type="domain" description="Fibronectin type-III" evidence="13">
    <location>
        <begin position="566"/>
        <end position="653"/>
    </location>
</feature>
<name>A0AAE0RZD5_9BIVA</name>
<keyword evidence="7" id="KW-0276">Fatty acid metabolism</keyword>
<dbReference type="SMART" id="SM00060">
    <property type="entry name" value="FN3"/>
    <property type="match status" value="1"/>
</dbReference>
<dbReference type="InterPro" id="IPR013378">
    <property type="entry name" value="InlB-like_B-rpt"/>
</dbReference>
<comment type="similarity">
    <text evidence="3">Belongs to the fatty acid desaturase type 2 family.</text>
</comment>
<dbReference type="EMBL" id="JAEAOA010001427">
    <property type="protein sequence ID" value="KAK3582462.1"/>
    <property type="molecule type" value="Genomic_DNA"/>
</dbReference>
<dbReference type="InterPro" id="IPR041624">
    <property type="entry name" value="RGI_lyase"/>
</dbReference>
<dbReference type="GO" id="GO:0045300">
    <property type="term" value="F:stearoyl-[ACP] desaturase activity"/>
    <property type="evidence" value="ECO:0007669"/>
    <property type="project" value="InterPro"/>
</dbReference>
<proteinExistence type="inferred from homology"/>
<dbReference type="InterPro" id="IPR005067">
    <property type="entry name" value="Fatty_acid_desaturase-2"/>
</dbReference>
<dbReference type="InterPro" id="IPR009078">
    <property type="entry name" value="Ferritin-like_SF"/>
</dbReference>
<evidence type="ECO:0000313" key="15">
    <source>
        <dbReference type="Proteomes" id="UP001195483"/>
    </source>
</evidence>
<dbReference type="SUPFAM" id="SSF57997">
    <property type="entry name" value="Tropomyosin"/>
    <property type="match status" value="1"/>
</dbReference>
<comment type="caution">
    <text evidence="14">The sequence shown here is derived from an EMBL/GenBank/DDBJ whole genome shotgun (WGS) entry which is preliminary data.</text>
</comment>
<evidence type="ECO:0000256" key="12">
    <source>
        <dbReference type="SAM" id="MobiDB-lite"/>
    </source>
</evidence>
<evidence type="ECO:0000256" key="5">
    <source>
        <dbReference type="ARBA" id="ARBA00022516"/>
    </source>
</evidence>
<dbReference type="PROSITE" id="PS50853">
    <property type="entry name" value="FN3"/>
    <property type="match status" value="1"/>
</dbReference>
<evidence type="ECO:0000256" key="7">
    <source>
        <dbReference type="ARBA" id="ARBA00022832"/>
    </source>
</evidence>
<evidence type="ECO:0000256" key="1">
    <source>
        <dbReference type="ARBA" id="ARBA00001954"/>
    </source>
</evidence>
<evidence type="ECO:0000256" key="2">
    <source>
        <dbReference type="ARBA" id="ARBA00004196"/>
    </source>
</evidence>
<dbReference type="InterPro" id="IPR012348">
    <property type="entry name" value="RNR-like"/>
</dbReference>
<keyword evidence="9" id="KW-0408">Iron</keyword>
<dbReference type="GO" id="GO:0046872">
    <property type="term" value="F:metal ion binding"/>
    <property type="evidence" value="ECO:0007669"/>
    <property type="project" value="UniProtKB-KW"/>
</dbReference>
<dbReference type="InterPro" id="IPR036116">
    <property type="entry name" value="FN3_sf"/>
</dbReference>
<dbReference type="Gene3D" id="2.60.40.4270">
    <property type="entry name" value="Listeria-Bacteroides repeat domain"/>
    <property type="match status" value="2"/>
</dbReference>
<keyword evidence="11" id="KW-0275">Fatty acid biosynthesis</keyword>
<evidence type="ECO:0000256" key="6">
    <source>
        <dbReference type="ARBA" id="ARBA00022723"/>
    </source>
</evidence>
<keyword evidence="15" id="KW-1185">Reference proteome</keyword>
<keyword evidence="10" id="KW-0443">Lipid metabolism</keyword>
<dbReference type="AlphaFoldDB" id="A0AAE0RZD5"/>
<keyword evidence="6" id="KW-0479">Metal-binding</keyword>
<dbReference type="InterPro" id="IPR013783">
    <property type="entry name" value="Ig-like_fold"/>
</dbReference>
<gene>
    <name evidence="14" type="ORF">CHS0354_024009</name>
</gene>
<comment type="subunit">
    <text evidence="4">Homodimer.</text>
</comment>
<dbReference type="Gene3D" id="2.60.40.10">
    <property type="entry name" value="Immunoglobulins"/>
    <property type="match status" value="1"/>
</dbReference>
<reference evidence="14" key="1">
    <citation type="journal article" date="2021" name="Genome Biol. Evol.">
        <title>A High-Quality Reference Genome for a Parasitic Bivalve with Doubly Uniparental Inheritance (Bivalvia: Unionida).</title>
        <authorList>
            <person name="Smith C.H."/>
        </authorList>
    </citation>
    <scope>NUCLEOTIDE SEQUENCE</scope>
    <source>
        <strain evidence="14">CHS0354</strain>
    </source>
</reference>
<dbReference type="PANTHER" id="PTHR31155">
    <property type="entry name" value="ACYL- ACYL-CARRIER-PROTEIN DESATURASE-RELATED"/>
    <property type="match status" value="1"/>
</dbReference>
<comment type="subcellular location">
    <subcellularLocation>
        <location evidence="2">Cell envelope</location>
    </subcellularLocation>
</comment>
<dbReference type="PANTHER" id="PTHR31155:SF9">
    <property type="entry name" value="STEAROYL-[ACYL-CARRIER-PROTEIN] 9-DESATURASE 7, CHLOROPLASTIC"/>
    <property type="match status" value="1"/>
</dbReference>
<dbReference type="Gene3D" id="1.10.620.20">
    <property type="entry name" value="Ribonucleotide Reductase, subunit A"/>
    <property type="match status" value="1"/>
</dbReference>
<feature type="region of interest" description="Disordered" evidence="12">
    <location>
        <begin position="313"/>
        <end position="387"/>
    </location>
</feature>
<evidence type="ECO:0000313" key="14">
    <source>
        <dbReference type="EMBL" id="KAK3582462.1"/>
    </source>
</evidence>
<organism evidence="14 15">
    <name type="scientific">Potamilus streckersoni</name>
    <dbReference type="NCBI Taxonomy" id="2493646"/>
    <lineage>
        <taxon>Eukaryota</taxon>
        <taxon>Metazoa</taxon>
        <taxon>Spiralia</taxon>
        <taxon>Lophotrochozoa</taxon>
        <taxon>Mollusca</taxon>
        <taxon>Bivalvia</taxon>
        <taxon>Autobranchia</taxon>
        <taxon>Heteroconchia</taxon>
        <taxon>Palaeoheterodonta</taxon>
        <taxon>Unionida</taxon>
        <taxon>Unionoidea</taxon>
        <taxon>Unionidae</taxon>
        <taxon>Ambleminae</taxon>
        <taxon>Lampsilini</taxon>
        <taxon>Potamilus</taxon>
    </lineage>
</organism>